<dbReference type="PANTHER" id="PTHR33204:SF37">
    <property type="entry name" value="HTH-TYPE TRANSCRIPTIONAL REGULATOR YODB"/>
    <property type="match status" value="1"/>
</dbReference>
<dbReference type="PANTHER" id="PTHR33204">
    <property type="entry name" value="TRANSCRIPTIONAL REGULATOR, MARR FAMILY"/>
    <property type="match status" value="1"/>
</dbReference>
<dbReference type="InterPro" id="IPR002577">
    <property type="entry name" value="HTH_HxlR"/>
</dbReference>
<proteinExistence type="predicted"/>
<dbReference type="Proteomes" id="UP001629367">
    <property type="component" value="Unassembled WGS sequence"/>
</dbReference>
<comment type="caution">
    <text evidence="5">The sequence shown here is derived from an EMBL/GenBank/DDBJ whole genome shotgun (WGS) entry which is preliminary data.</text>
</comment>
<reference evidence="5 6" key="1">
    <citation type="journal article" date="2024" name="Chem. Sci.">
        <title>Discovery of megapolipeptins by genome mining of a Burkholderiales bacteria collection.</title>
        <authorList>
            <person name="Paulo B.S."/>
            <person name="Recchia M.J.J."/>
            <person name="Lee S."/>
            <person name="Fergusson C.H."/>
            <person name="Romanowski S.B."/>
            <person name="Hernandez A."/>
            <person name="Krull N."/>
            <person name="Liu D.Y."/>
            <person name="Cavanagh H."/>
            <person name="Bos A."/>
            <person name="Gray C.A."/>
            <person name="Murphy B.T."/>
            <person name="Linington R.G."/>
            <person name="Eustaquio A.S."/>
        </authorList>
    </citation>
    <scope>NUCLEOTIDE SEQUENCE [LARGE SCALE GENOMIC DNA]</scope>
    <source>
        <strain evidence="5 6">RL17-335-BIF-A</strain>
    </source>
</reference>
<evidence type="ECO:0000259" key="4">
    <source>
        <dbReference type="PROSITE" id="PS51118"/>
    </source>
</evidence>
<keyword evidence="1" id="KW-0805">Transcription regulation</keyword>
<dbReference type="RefSeq" id="WP_179745560.1">
    <property type="nucleotide sequence ID" value="NZ_JAQQBZ010000038.1"/>
</dbReference>
<evidence type="ECO:0000313" key="5">
    <source>
        <dbReference type="EMBL" id="MFM0597938.1"/>
    </source>
</evidence>
<name>A0ABW9DHC7_9BURK</name>
<keyword evidence="6" id="KW-1185">Reference proteome</keyword>
<accession>A0ABW9DHC7</accession>
<dbReference type="Gene3D" id="1.10.10.10">
    <property type="entry name" value="Winged helix-like DNA-binding domain superfamily/Winged helix DNA-binding domain"/>
    <property type="match status" value="1"/>
</dbReference>
<dbReference type="InterPro" id="IPR036388">
    <property type="entry name" value="WH-like_DNA-bd_sf"/>
</dbReference>
<evidence type="ECO:0000256" key="2">
    <source>
        <dbReference type="ARBA" id="ARBA00023125"/>
    </source>
</evidence>
<dbReference type="Pfam" id="PF01638">
    <property type="entry name" value="HxlR"/>
    <property type="match status" value="1"/>
</dbReference>
<protein>
    <submittedName>
        <fullName evidence="5">Helix-turn-helix domain-containing protein</fullName>
    </submittedName>
</protein>
<keyword evidence="3" id="KW-0804">Transcription</keyword>
<dbReference type="InterPro" id="IPR036390">
    <property type="entry name" value="WH_DNA-bd_sf"/>
</dbReference>
<dbReference type="SUPFAM" id="SSF46785">
    <property type="entry name" value="Winged helix' DNA-binding domain"/>
    <property type="match status" value="1"/>
</dbReference>
<dbReference type="EMBL" id="JAQQBZ010000038">
    <property type="protein sequence ID" value="MFM0597938.1"/>
    <property type="molecule type" value="Genomic_DNA"/>
</dbReference>
<keyword evidence="2" id="KW-0238">DNA-binding</keyword>
<organism evidence="5 6">
    <name type="scientific">Paraburkholderia dilworthii</name>
    <dbReference type="NCBI Taxonomy" id="948106"/>
    <lineage>
        <taxon>Bacteria</taxon>
        <taxon>Pseudomonadati</taxon>
        <taxon>Pseudomonadota</taxon>
        <taxon>Betaproteobacteria</taxon>
        <taxon>Burkholderiales</taxon>
        <taxon>Burkholderiaceae</taxon>
        <taxon>Paraburkholderia</taxon>
    </lineage>
</organism>
<dbReference type="PROSITE" id="PS51118">
    <property type="entry name" value="HTH_HXLR"/>
    <property type="match status" value="1"/>
</dbReference>
<evidence type="ECO:0000256" key="3">
    <source>
        <dbReference type="ARBA" id="ARBA00023163"/>
    </source>
</evidence>
<gene>
    <name evidence="5" type="ORF">PQQ68_33385</name>
</gene>
<evidence type="ECO:0000256" key="1">
    <source>
        <dbReference type="ARBA" id="ARBA00023015"/>
    </source>
</evidence>
<feature type="domain" description="HTH hxlR-type" evidence="4">
    <location>
        <begin position="16"/>
        <end position="114"/>
    </location>
</feature>
<evidence type="ECO:0000313" key="6">
    <source>
        <dbReference type="Proteomes" id="UP001629367"/>
    </source>
</evidence>
<sequence length="126" mass="14521">MLRHPEASPDALLSMCPSRSILSRIGQKWTMLAIVALREEPLRFGDIRRRIHGVSDKMLTQTLRQMERDGLVRRYAYDQRQQRVEYGLSPLAQSVLPIVTELKQWAERSSGLIESSNQAFDRKSVP</sequence>